<dbReference type="Proteomes" id="UP001595897">
    <property type="component" value="Unassembled WGS sequence"/>
</dbReference>
<evidence type="ECO:0000256" key="4">
    <source>
        <dbReference type="ARBA" id="ARBA00051722"/>
    </source>
</evidence>
<dbReference type="PANTHER" id="PTHR39181">
    <property type="entry name" value="TYROSINE-PROTEIN PHOSPHATASE YWQE"/>
    <property type="match status" value="1"/>
</dbReference>
<evidence type="ECO:0000256" key="3">
    <source>
        <dbReference type="ARBA" id="ARBA00022801"/>
    </source>
</evidence>
<proteinExistence type="inferred from homology"/>
<evidence type="ECO:0000313" key="6">
    <source>
        <dbReference type="Proteomes" id="UP001595897"/>
    </source>
</evidence>
<dbReference type="InterPro" id="IPR016667">
    <property type="entry name" value="Caps_polysacc_synth_CpsB/CapC"/>
</dbReference>
<accession>A0ABV9LZK8</accession>
<sequence>MIDLHSHILPGIDDGARTLNDALAMAEQAYEQGVRHIVCTPHIHLGTFDNSAQIIEDSFTAFVDEVHKRSLDIKFSYACEMRACAEIIQLVGASALPYLGHWENKAALLLELPHSHIPAGIENLISWLIKHQIQPIIPHPERNREILANYDKVTWLKKLGVLFQATAGAYTGTFGEAVKITALNMLNDKLTHYVASDMHNVHRRPNEMRDAYVFLSEEIEQAYVQSLFYDVPEQITSQTSWQ</sequence>
<dbReference type="EC" id="3.1.3.48" evidence="2"/>
<protein>
    <recommendedName>
        <fullName evidence="2">protein-tyrosine-phosphatase</fullName>
        <ecNumber evidence="2">3.1.3.48</ecNumber>
    </recommendedName>
</protein>
<dbReference type="Gene3D" id="3.20.20.140">
    <property type="entry name" value="Metal-dependent hydrolases"/>
    <property type="match status" value="1"/>
</dbReference>
<comment type="caution">
    <text evidence="5">The sequence shown here is derived from an EMBL/GenBank/DDBJ whole genome shotgun (WGS) entry which is preliminary data.</text>
</comment>
<dbReference type="PIRSF" id="PIRSF016557">
    <property type="entry name" value="Caps_synth_CpsB"/>
    <property type="match status" value="1"/>
</dbReference>
<dbReference type="SUPFAM" id="SSF89550">
    <property type="entry name" value="PHP domain-like"/>
    <property type="match status" value="1"/>
</dbReference>
<comment type="similarity">
    <text evidence="1">Belongs to the metallo-dependent hydrolases superfamily. CpsB/CapC family.</text>
</comment>
<dbReference type="RefSeq" id="WP_382410982.1">
    <property type="nucleotide sequence ID" value="NZ_JBHSGU010000029.1"/>
</dbReference>
<gene>
    <name evidence="5" type="ORF">ACFO4O_17740</name>
</gene>
<dbReference type="InterPro" id="IPR016195">
    <property type="entry name" value="Pol/histidinol_Pase-like"/>
</dbReference>
<organism evidence="5 6">
    <name type="scientific">Glaciecola siphonariae</name>
    <dbReference type="NCBI Taxonomy" id="521012"/>
    <lineage>
        <taxon>Bacteria</taxon>
        <taxon>Pseudomonadati</taxon>
        <taxon>Pseudomonadota</taxon>
        <taxon>Gammaproteobacteria</taxon>
        <taxon>Alteromonadales</taxon>
        <taxon>Alteromonadaceae</taxon>
        <taxon>Glaciecola</taxon>
    </lineage>
</organism>
<keyword evidence="3" id="KW-0378">Hydrolase</keyword>
<evidence type="ECO:0000256" key="2">
    <source>
        <dbReference type="ARBA" id="ARBA00013064"/>
    </source>
</evidence>
<dbReference type="PANTHER" id="PTHR39181:SF1">
    <property type="entry name" value="TYROSINE-PROTEIN PHOSPHATASE YWQE"/>
    <property type="match status" value="1"/>
</dbReference>
<evidence type="ECO:0000256" key="1">
    <source>
        <dbReference type="ARBA" id="ARBA00005750"/>
    </source>
</evidence>
<dbReference type="EMBL" id="JBHSGU010000029">
    <property type="protein sequence ID" value="MFC4701992.1"/>
    <property type="molecule type" value="Genomic_DNA"/>
</dbReference>
<comment type="catalytic activity">
    <reaction evidence="4">
        <text>O-phospho-L-tyrosyl-[protein] + H2O = L-tyrosyl-[protein] + phosphate</text>
        <dbReference type="Rhea" id="RHEA:10684"/>
        <dbReference type="Rhea" id="RHEA-COMP:10136"/>
        <dbReference type="Rhea" id="RHEA-COMP:20101"/>
        <dbReference type="ChEBI" id="CHEBI:15377"/>
        <dbReference type="ChEBI" id="CHEBI:43474"/>
        <dbReference type="ChEBI" id="CHEBI:46858"/>
        <dbReference type="ChEBI" id="CHEBI:61978"/>
        <dbReference type="EC" id="3.1.3.48"/>
    </reaction>
</comment>
<keyword evidence="6" id="KW-1185">Reference proteome</keyword>
<name>A0ABV9LZK8_9ALTE</name>
<dbReference type="Pfam" id="PF19567">
    <property type="entry name" value="CpsB_CapC"/>
    <property type="match status" value="1"/>
</dbReference>
<evidence type="ECO:0000313" key="5">
    <source>
        <dbReference type="EMBL" id="MFC4701992.1"/>
    </source>
</evidence>
<reference evidence="6" key="1">
    <citation type="journal article" date="2019" name="Int. J. Syst. Evol. Microbiol.">
        <title>The Global Catalogue of Microorganisms (GCM) 10K type strain sequencing project: providing services to taxonomists for standard genome sequencing and annotation.</title>
        <authorList>
            <consortium name="The Broad Institute Genomics Platform"/>
            <consortium name="The Broad Institute Genome Sequencing Center for Infectious Disease"/>
            <person name="Wu L."/>
            <person name="Ma J."/>
        </authorList>
    </citation>
    <scope>NUCLEOTIDE SEQUENCE [LARGE SCALE GENOMIC DNA]</scope>
    <source>
        <strain evidence="6">KACC 12507</strain>
    </source>
</reference>